<evidence type="ECO:0000259" key="2">
    <source>
        <dbReference type="Pfam" id="PF13635"/>
    </source>
</evidence>
<dbReference type="SUPFAM" id="SSF52540">
    <property type="entry name" value="P-loop containing nucleoside triphosphate hydrolases"/>
    <property type="match status" value="1"/>
</dbReference>
<dbReference type="Proteomes" id="UP000739538">
    <property type="component" value="Unassembled WGS sequence"/>
</dbReference>
<reference evidence="3" key="2">
    <citation type="journal article" date="2021" name="Microbiome">
        <title>Successional dynamics and alternative stable states in a saline activated sludge microbial community over 9 years.</title>
        <authorList>
            <person name="Wang Y."/>
            <person name="Ye J."/>
            <person name="Ju F."/>
            <person name="Liu L."/>
            <person name="Boyd J.A."/>
            <person name="Deng Y."/>
            <person name="Parks D.H."/>
            <person name="Jiang X."/>
            <person name="Yin X."/>
            <person name="Woodcroft B.J."/>
            <person name="Tyson G.W."/>
            <person name="Hugenholtz P."/>
            <person name="Polz M.F."/>
            <person name="Zhang T."/>
        </authorList>
    </citation>
    <scope>NUCLEOTIDE SEQUENCE</scope>
    <source>
        <strain evidence="3">HKST-UBA02</strain>
    </source>
</reference>
<dbReference type="InterPro" id="IPR025420">
    <property type="entry name" value="DUF4143"/>
</dbReference>
<dbReference type="AlphaFoldDB" id="A0A956SGT6"/>
<sequence length="381" mass="44062">MALVTGPRQVGKTTTCRGLADEYSNWGNVDDREVILAGPAALIDHFKLDRLSESRPTLLFDELHKFPRWKQFLKGLYDSHSDLARIMVTGSSRMDVYRRGGDSLMGRYFPYRMHPFSLAETVAVEIPDEQRIVRPPQRPDPVQFSALWEFGGYPEPFLKRDRRFSRRWQALRLEQLAREDIRDFTQIQQLDQLESLVRVLANRSSEQLVYGNLATQIRVSVDTARRWVEVLRNLHLGFLVRPWFKNVSRSLRKEPKWYLRDWSSIQDPGARSKTFVACHLLKAVEGWTDLGWGNFELGYLRDKEKRGVDFIVVRDGTPWFLVEVKHADSSIGANLGYFQRTLNVPFAFQVTIDAEYVDADCFERPGGPTVVPARTLLSQLL</sequence>
<feature type="domain" description="DUF4143" evidence="2">
    <location>
        <begin position="179"/>
        <end position="326"/>
    </location>
</feature>
<dbReference type="InterPro" id="IPR027417">
    <property type="entry name" value="P-loop_NTPase"/>
</dbReference>
<evidence type="ECO:0000313" key="4">
    <source>
        <dbReference type="Proteomes" id="UP000739538"/>
    </source>
</evidence>
<dbReference type="InterPro" id="IPR041682">
    <property type="entry name" value="AAA_14"/>
</dbReference>
<feature type="domain" description="AAA" evidence="1">
    <location>
        <begin position="2"/>
        <end position="121"/>
    </location>
</feature>
<proteinExistence type="predicted"/>
<organism evidence="3 4">
    <name type="scientific">Eiseniibacteriota bacterium</name>
    <dbReference type="NCBI Taxonomy" id="2212470"/>
    <lineage>
        <taxon>Bacteria</taxon>
        <taxon>Candidatus Eiseniibacteriota</taxon>
    </lineage>
</organism>
<comment type="caution">
    <text evidence="3">The sequence shown here is derived from an EMBL/GenBank/DDBJ whole genome shotgun (WGS) entry which is preliminary data.</text>
</comment>
<accession>A0A956SGT6</accession>
<dbReference type="Pfam" id="PF13635">
    <property type="entry name" value="DUF4143"/>
    <property type="match status" value="1"/>
</dbReference>
<dbReference type="PANTHER" id="PTHR43566:SF1">
    <property type="entry name" value="AAA+ ATPASE DOMAIN-CONTAINING PROTEIN"/>
    <property type="match status" value="1"/>
</dbReference>
<reference evidence="3" key="1">
    <citation type="submission" date="2020-04" db="EMBL/GenBank/DDBJ databases">
        <authorList>
            <person name="Zhang T."/>
        </authorList>
    </citation>
    <scope>NUCLEOTIDE SEQUENCE</scope>
    <source>
        <strain evidence="3">HKST-UBA02</strain>
    </source>
</reference>
<dbReference type="EMBL" id="JAGQHS010000245">
    <property type="protein sequence ID" value="MCA9759004.1"/>
    <property type="molecule type" value="Genomic_DNA"/>
</dbReference>
<evidence type="ECO:0000259" key="1">
    <source>
        <dbReference type="Pfam" id="PF13173"/>
    </source>
</evidence>
<keyword evidence="3" id="KW-0547">Nucleotide-binding</keyword>
<dbReference type="PANTHER" id="PTHR43566">
    <property type="entry name" value="CONSERVED PROTEIN"/>
    <property type="match status" value="1"/>
</dbReference>
<gene>
    <name evidence="3" type="ORF">KDA27_24640</name>
</gene>
<dbReference type="GO" id="GO:0005524">
    <property type="term" value="F:ATP binding"/>
    <property type="evidence" value="ECO:0007669"/>
    <property type="project" value="UniProtKB-KW"/>
</dbReference>
<name>A0A956SGT6_UNCEI</name>
<evidence type="ECO:0000313" key="3">
    <source>
        <dbReference type="EMBL" id="MCA9759004.1"/>
    </source>
</evidence>
<keyword evidence="3" id="KW-0067">ATP-binding</keyword>
<dbReference type="Pfam" id="PF13173">
    <property type="entry name" value="AAA_14"/>
    <property type="match status" value="1"/>
</dbReference>
<protein>
    <submittedName>
        <fullName evidence="3">ATP-binding protein</fullName>
    </submittedName>
</protein>